<gene>
    <name evidence="1" type="ORF">COLO4_01898</name>
</gene>
<dbReference type="Proteomes" id="UP000187203">
    <property type="component" value="Unassembled WGS sequence"/>
</dbReference>
<accession>A0A1R3L1U4</accession>
<comment type="caution">
    <text evidence="1">The sequence shown here is derived from an EMBL/GenBank/DDBJ whole genome shotgun (WGS) entry which is preliminary data.</text>
</comment>
<reference evidence="2" key="1">
    <citation type="submission" date="2013-09" db="EMBL/GenBank/DDBJ databases">
        <title>Corchorus olitorius genome sequencing.</title>
        <authorList>
            <person name="Alam M."/>
            <person name="Haque M.S."/>
            <person name="Islam M.S."/>
            <person name="Emdad E.M."/>
            <person name="Islam M.M."/>
            <person name="Ahmed B."/>
            <person name="Halim A."/>
            <person name="Hossen Q.M.M."/>
            <person name="Hossain M.Z."/>
            <person name="Ahmed R."/>
            <person name="Khan M.M."/>
            <person name="Islam R."/>
            <person name="Rashid M.M."/>
            <person name="Khan S.A."/>
            <person name="Rahman M.S."/>
            <person name="Alam M."/>
            <person name="Yahiya A.S."/>
            <person name="Khan M.S."/>
            <person name="Azam M.S."/>
            <person name="Haque T."/>
            <person name="Lashkar M.Z.H."/>
            <person name="Akhand A.I."/>
            <person name="Morshed G."/>
            <person name="Roy S."/>
            <person name="Uddin K.S."/>
            <person name="Rabeya T."/>
            <person name="Hossain A.S."/>
            <person name="Chowdhury A."/>
            <person name="Snigdha A.R."/>
            <person name="Mortoza M.S."/>
            <person name="Matin S.A."/>
            <person name="Hoque S.M.E."/>
            <person name="Islam M.K."/>
            <person name="Roy D.K."/>
            <person name="Haider R."/>
            <person name="Moosa M.M."/>
            <person name="Elias S.M."/>
            <person name="Hasan A.M."/>
            <person name="Jahan S."/>
            <person name="Shafiuddin M."/>
            <person name="Mahmood N."/>
            <person name="Shommy N.S."/>
        </authorList>
    </citation>
    <scope>NUCLEOTIDE SEQUENCE [LARGE SCALE GENOMIC DNA]</scope>
    <source>
        <strain evidence="2">cv. O-4</strain>
    </source>
</reference>
<dbReference type="AlphaFoldDB" id="A0A1R3L1U4"/>
<sequence length="264" mass="29420">MDLAYGMRGQDTKIQGILATFDNFQRRENRHSTAAQMLGSRVFPLLREYDSLHNGYLDHLKSQSPDTPYGFLSRMRGIEAEVKEVVESMNDQPLASLTEEEAVVVNGTLALLGEMFIPTEGTFLFNYGHIPLYADGKGFMTLVEVGVPTTHPLPQPNMNAVAEMTDPKTIEYVQPAVTTPEEEKRYVTKRDGTRELLMPIKLVKWNNWMESLIGKGLVPWTRGVKEVLDEAYDGISTNELQDGLIHARQDGPQGLDASPAVLPG</sequence>
<protein>
    <submittedName>
        <fullName evidence="1">Uncharacterized protein</fullName>
    </submittedName>
</protein>
<proteinExistence type="predicted"/>
<keyword evidence="2" id="KW-1185">Reference proteome</keyword>
<organism evidence="1 2">
    <name type="scientific">Corchorus olitorius</name>
    <dbReference type="NCBI Taxonomy" id="93759"/>
    <lineage>
        <taxon>Eukaryota</taxon>
        <taxon>Viridiplantae</taxon>
        <taxon>Streptophyta</taxon>
        <taxon>Embryophyta</taxon>
        <taxon>Tracheophyta</taxon>
        <taxon>Spermatophyta</taxon>
        <taxon>Magnoliopsida</taxon>
        <taxon>eudicotyledons</taxon>
        <taxon>Gunneridae</taxon>
        <taxon>Pentapetalae</taxon>
        <taxon>rosids</taxon>
        <taxon>malvids</taxon>
        <taxon>Malvales</taxon>
        <taxon>Malvaceae</taxon>
        <taxon>Grewioideae</taxon>
        <taxon>Apeibeae</taxon>
        <taxon>Corchorus</taxon>
    </lineage>
</organism>
<evidence type="ECO:0000313" key="2">
    <source>
        <dbReference type="Proteomes" id="UP000187203"/>
    </source>
</evidence>
<evidence type="ECO:0000313" key="1">
    <source>
        <dbReference type="EMBL" id="OMP13312.1"/>
    </source>
</evidence>
<dbReference type="EMBL" id="AWUE01004590">
    <property type="protein sequence ID" value="OMP13312.1"/>
    <property type="molecule type" value="Genomic_DNA"/>
</dbReference>
<name>A0A1R3L1U4_9ROSI</name>